<reference evidence="12 13" key="1">
    <citation type="journal article" date="2020" name="ISME J.">
        <title>Uncovering the hidden diversity of litter-decomposition mechanisms in mushroom-forming fungi.</title>
        <authorList>
            <person name="Floudas D."/>
            <person name="Bentzer J."/>
            <person name="Ahren D."/>
            <person name="Johansson T."/>
            <person name="Persson P."/>
            <person name="Tunlid A."/>
        </authorList>
    </citation>
    <scope>NUCLEOTIDE SEQUENCE [LARGE SCALE GENOMIC DNA]</scope>
    <source>
        <strain evidence="12 13">CBS 291.85</strain>
    </source>
</reference>
<dbReference type="EMBL" id="JAACJM010000152">
    <property type="protein sequence ID" value="KAF5342938.1"/>
    <property type="molecule type" value="Genomic_DNA"/>
</dbReference>
<keyword evidence="4 11" id="KW-0812">Transmembrane</keyword>
<dbReference type="PRINTS" id="PR00901">
    <property type="entry name" value="PHEROMONEBAR"/>
</dbReference>
<evidence type="ECO:0000256" key="2">
    <source>
        <dbReference type="ARBA" id="ARBA00011085"/>
    </source>
</evidence>
<feature type="region of interest" description="Disordered" evidence="10">
    <location>
        <begin position="373"/>
        <end position="426"/>
    </location>
</feature>
<dbReference type="Proteomes" id="UP000559256">
    <property type="component" value="Unassembled WGS sequence"/>
</dbReference>
<evidence type="ECO:0000256" key="10">
    <source>
        <dbReference type="SAM" id="MobiDB-lite"/>
    </source>
</evidence>
<dbReference type="Gene3D" id="1.20.1070.10">
    <property type="entry name" value="Rhodopsin 7-helix transmembrane proteins"/>
    <property type="match status" value="1"/>
</dbReference>
<dbReference type="PANTHER" id="PTHR28097:SF1">
    <property type="entry name" value="PHEROMONE A FACTOR RECEPTOR"/>
    <property type="match status" value="1"/>
</dbReference>
<dbReference type="GO" id="GO:0000750">
    <property type="term" value="P:pheromone-dependent signal transduction involved in conjugation with cellular fusion"/>
    <property type="evidence" value="ECO:0007669"/>
    <property type="project" value="TreeGrafter"/>
</dbReference>
<feature type="transmembrane region" description="Helical" evidence="11">
    <location>
        <begin position="113"/>
        <end position="134"/>
    </location>
</feature>
<evidence type="ECO:0000256" key="3">
    <source>
        <dbReference type="ARBA" id="ARBA00022507"/>
    </source>
</evidence>
<keyword evidence="7 11" id="KW-0472">Membrane</keyword>
<evidence type="ECO:0000256" key="11">
    <source>
        <dbReference type="SAM" id="Phobius"/>
    </source>
</evidence>
<dbReference type="Pfam" id="PF02076">
    <property type="entry name" value="STE3"/>
    <property type="match status" value="1"/>
</dbReference>
<evidence type="ECO:0000256" key="4">
    <source>
        <dbReference type="ARBA" id="ARBA00022692"/>
    </source>
</evidence>
<evidence type="ECO:0008006" key="14">
    <source>
        <dbReference type="Google" id="ProtNLM"/>
    </source>
</evidence>
<protein>
    <recommendedName>
        <fullName evidence="14">Pheromone receptor</fullName>
    </recommendedName>
</protein>
<keyword evidence="8" id="KW-0675">Receptor</keyword>
<keyword evidence="9" id="KW-0807">Transducer</keyword>
<dbReference type="OrthoDB" id="2874149at2759"/>
<feature type="transmembrane region" description="Helical" evidence="11">
    <location>
        <begin position="162"/>
        <end position="184"/>
    </location>
</feature>
<comment type="similarity">
    <text evidence="2">Belongs to the G-protein coupled receptor 4 family.</text>
</comment>
<dbReference type="PRINTS" id="PR00899">
    <property type="entry name" value="GPCRSTE3"/>
</dbReference>
<evidence type="ECO:0000313" key="13">
    <source>
        <dbReference type="Proteomes" id="UP000559256"/>
    </source>
</evidence>
<dbReference type="InterPro" id="IPR001499">
    <property type="entry name" value="GPCR_STE3"/>
</dbReference>
<dbReference type="PANTHER" id="PTHR28097">
    <property type="entry name" value="PHEROMONE A FACTOR RECEPTOR"/>
    <property type="match status" value="1"/>
</dbReference>
<feature type="compositionally biased region" description="Pro residues" evidence="10">
    <location>
        <begin position="382"/>
        <end position="391"/>
    </location>
</feature>
<dbReference type="GO" id="GO:0005886">
    <property type="term" value="C:plasma membrane"/>
    <property type="evidence" value="ECO:0007669"/>
    <property type="project" value="TreeGrafter"/>
</dbReference>
<feature type="transmembrane region" description="Helical" evidence="11">
    <location>
        <begin position="272"/>
        <end position="291"/>
    </location>
</feature>
<evidence type="ECO:0000256" key="8">
    <source>
        <dbReference type="ARBA" id="ARBA00023170"/>
    </source>
</evidence>
<feature type="compositionally biased region" description="Low complexity" evidence="10">
    <location>
        <begin position="396"/>
        <end position="408"/>
    </location>
</feature>
<keyword evidence="5 11" id="KW-1133">Transmembrane helix</keyword>
<feature type="transmembrane region" description="Helical" evidence="11">
    <location>
        <begin position="38"/>
        <end position="56"/>
    </location>
</feature>
<name>A0A8H5CLD3_9AGAR</name>
<dbReference type="AlphaFoldDB" id="A0A8H5CLD3"/>
<evidence type="ECO:0000256" key="5">
    <source>
        <dbReference type="ARBA" id="ARBA00022989"/>
    </source>
</evidence>
<keyword evidence="13" id="KW-1185">Reference proteome</keyword>
<dbReference type="CDD" id="cd14966">
    <property type="entry name" value="7tmD_STE3"/>
    <property type="match status" value="1"/>
</dbReference>
<gene>
    <name evidence="12" type="ORF">D9758_014952</name>
</gene>
<evidence type="ECO:0000256" key="1">
    <source>
        <dbReference type="ARBA" id="ARBA00004141"/>
    </source>
</evidence>
<organism evidence="12 13">
    <name type="scientific">Tetrapyrgos nigripes</name>
    <dbReference type="NCBI Taxonomy" id="182062"/>
    <lineage>
        <taxon>Eukaryota</taxon>
        <taxon>Fungi</taxon>
        <taxon>Dikarya</taxon>
        <taxon>Basidiomycota</taxon>
        <taxon>Agaricomycotina</taxon>
        <taxon>Agaricomycetes</taxon>
        <taxon>Agaricomycetidae</taxon>
        <taxon>Agaricales</taxon>
        <taxon>Marasmiineae</taxon>
        <taxon>Marasmiaceae</taxon>
        <taxon>Tetrapyrgos</taxon>
    </lineage>
</organism>
<comment type="subcellular location">
    <subcellularLocation>
        <location evidence="1">Membrane</location>
        <topology evidence="1">Multi-pass membrane protein</topology>
    </subcellularLocation>
</comment>
<evidence type="ECO:0000313" key="12">
    <source>
        <dbReference type="EMBL" id="KAF5342938.1"/>
    </source>
</evidence>
<proteinExistence type="inferred from homology"/>
<keyword evidence="3" id="KW-0589">Pheromone response</keyword>
<feature type="transmembrane region" description="Helical" evidence="11">
    <location>
        <begin position="205"/>
        <end position="227"/>
    </location>
</feature>
<evidence type="ECO:0000256" key="9">
    <source>
        <dbReference type="ARBA" id="ARBA00023224"/>
    </source>
</evidence>
<evidence type="ECO:0000256" key="6">
    <source>
        <dbReference type="ARBA" id="ARBA00023040"/>
    </source>
</evidence>
<accession>A0A8H5CLD3</accession>
<dbReference type="GO" id="GO:0004934">
    <property type="term" value="F:mating-type alpha-factor pheromone receptor activity"/>
    <property type="evidence" value="ECO:0007669"/>
    <property type="project" value="InterPro"/>
</dbReference>
<dbReference type="InterPro" id="IPR000481">
    <property type="entry name" value="GPCR_Pheromne_B_alpha_rcpt"/>
</dbReference>
<feature type="transmembrane region" description="Helical" evidence="11">
    <location>
        <begin position="6"/>
        <end position="26"/>
    </location>
</feature>
<keyword evidence="6" id="KW-0297">G-protein coupled receptor</keyword>
<evidence type="ECO:0000256" key="7">
    <source>
        <dbReference type="ARBA" id="ARBA00023136"/>
    </source>
</evidence>
<comment type="caution">
    <text evidence="12">The sequence shown here is derived from an EMBL/GenBank/DDBJ whole genome shotgun (WGS) entry which is preliminary data.</text>
</comment>
<sequence length="440" mass="49571">MYDPTYPAFPILAFIGFILVLIPLPWHIQAWNSGTSLFMIWTALGCLNFFINAIVWRNDAIDRAPVWCDISVALNTALNVAIPCASLCINRRLYNIATCKTASVTRADKRRQVIIDLAIGVGLPVLQVPLHYIVQGHRYDLIEQIGCWPTTFNTPPAYPLSFLWVPVISLISMTYGVLTLRAFMKRRQQFSQFLSRNGGMNVSRYFRLMCLAMVEIFITAPITAYGLSLNIRKTQIQPWISWENTHFDFNVIDTLPAILWRYNRQAVITMELARWPLIVGPFIFFAFFGFAEEARKHYKLAFNYIRKRLGFALPPKVSAFTSSFKKKDEFVPLPMAHTPNLPRSLILPHITVSTSGSRDSITSVAATSLHKSDLKFDDSPSPAMPSPPPLYKPRESFPSSPTSSSSCSATYIADDEPRPHSGQVFHDNVSLSESKLGVAL</sequence>